<keyword evidence="2" id="KW-1185">Reference proteome</keyword>
<proteinExistence type="predicted"/>
<evidence type="ECO:0000313" key="1">
    <source>
        <dbReference type="EMBL" id="MDQ0288065.1"/>
    </source>
</evidence>
<evidence type="ECO:0000313" key="2">
    <source>
        <dbReference type="Proteomes" id="UP001238163"/>
    </source>
</evidence>
<dbReference type="Proteomes" id="UP001238163">
    <property type="component" value="Unassembled WGS sequence"/>
</dbReference>
<dbReference type="EMBL" id="JAUSVL010000001">
    <property type="protein sequence ID" value="MDQ0288065.1"/>
    <property type="molecule type" value="Genomic_DNA"/>
</dbReference>
<comment type="caution">
    <text evidence="1">The sequence shown here is derived from an EMBL/GenBank/DDBJ whole genome shotgun (WGS) entry which is preliminary data.</text>
</comment>
<name>A0AAE3VCQ6_9BACT</name>
<protein>
    <submittedName>
        <fullName evidence="1">Uncharacterized protein</fullName>
    </submittedName>
</protein>
<reference evidence="1" key="1">
    <citation type="submission" date="2023-07" db="EMBL/GenBank/DDBJ databases">
        <title>Genomic Encyclopedia of Type Strains, Phase IV (KMG-IV): sequencing the most valuable type-strain genomes for metagenomic binning, comparative biology and taxonomic classification.</title>
        <authorList>
            <person name="Goeker M."/>
        </authorList>
    </citation>
    <scope>NUCLEOTIDE SEQUENCE</scope>
    <source>
        <strain evidence="1">DSM 24202</strain>
    </source>
</reference>
<accession>A0AAE3VCQ6</accession>
<gene>
    <name evidence="1" type="ORF">J3R75_000172</name>
</gene>
<dbReference type="AlphaFoldDB" id="A0AAE3VCQ6"/>
<organism evidence="1 2">
    <name type="scientific">Oligosphaera ethanolica</name>
    <dbReference type="NCBI Taxonomy" id="760260"/>
    <lineage>
        <taxon>Bacteria</taxon>
        <taxon>Pseudomonadati</taxon>
        <taxon>Lentisphaerota</taxon>
        <taxon>Oligosphaeria</taxon>
        <taxon>Oligosphaerales</taxon>
        <taxon>Oligosphaeraceae</taxon>
        <taxon>Oligosphaera</taxon>
    </lineage>
</organism>
<sequence length="183" mass="20711">MDARHAADVNLRQASEFHCLFGPSQLRRLWPKRPRNTNIVAVVPRAARAFGAACPGLVCFALSALLPLRGQGNGHAWLRTKLYGSIVHDSYETRCRKGRRKSRPDGWAATDRGFPANCTRCFPTRVVIYRLRLAAVEWASRPLRQDGLLHRPRHPRRPYPARLRRPHEPCAQRLEAAATLGPL</sequence>